<reference evidence="2 3" key="1">
    <citation type="submission" date="2018-02" db="EMBL/GenBank/DDBJ databases">
        <title>Genomic Encyclopedia of Archaeal and Bacterial Type Strains, Phase II (KMG-II): from individual species to whole genera.</title>
        <authorList>
            <person name="Goeker M."/>
        </authorList>
    </citation>
    <scope>NUCLEOTIDE SEQUENCE [LARGE SCALE GENOMIC DNA]</scope>
    <source>
        <strain evidence="2 3">YU 961-1</strain>
    </source>
</reference>
<dbReference type="AlphaFoldDB" id="A0A2S6GLZ8"/>
<protein>
    <submittedName>
        <fullName evidence="2">Uncharacterized protein</fullName>
    </submittedName>
</protein>
<sequence length="36" mass="4044">MRDMPGGRVTRNTHHVNSAASVTYPPRVNHLRRTAS</sequence>
<evidence type="ECO:0000256" key="1">
    <source>
        <dbReference type="SAM" id="MobiDB-lite"/>
    </source>
</evidence>
<organism evidence="2 3">
    <name type="scientific">Actinokineospora auranticolor</name>
    <dbReference type="NCBI Taxonomy" id="155976"/>
    <lineage>
        <taxon>Bacteria</taxon>
        <taxon>Bacillati</taxon>
        <taxon>Actinomycetota</taxon>
        <taxon>Actinomycetes</taxon>
        <taxon>Pseudonocardiales</taxon>
        <taxon>Pseudonocardiaceae</taxon>
        <taxon>Actinokineospora</taxon>
    </lineage>
</organism>
<dbReference type="Proteomes" id="UP000239203">
    <property type="component" value="Unassembled WGS sequence"/>
</dbReference>
<evidence type="ECO:0000313" key="3">
    <source>
        <dbReference type="Proteomes" id="UP000239203"/>
    </source>
</evidence>
<feature type="region of interest" description="Disordered" evidence="1">
    <location>
        <begin position="1"/>
        <end position="36"/>
    </location>
</feature>
<gene>
    <name evidence="2" type="ORF">CLV40_111201</name>
</gene>
<name>A0A2S6GLZ8_9PSEU</name>
<accession>A0A2S6GLZ8</accession>
<comment type="caution">
    <text evidence="2">The sequence shown here is derived from an EMBL/GenBank/DDBJ whole genome shotgun (WGS) entry which is preliminary data.</text>
</comment>
<dbReference type="EMBL" id="PTIX01000011">
    <property type="protein sequence ID" value="PPK66237.1"/>
    <property type="molecule type" value="Genomic_DNA"/>
</dbReference>
<evidence type="ECO:0000313" key="2">
    <source>
        <dbReference type="EMBL" id="PPK66237.1"/>
    </source>
</evidence>
<proteinExistence type="predicted"/>
<keyword evidence="3" id="KW-1185">Reference proteome</keyword>